<name>A0A6J6D2V7_9ZZZZ</name>
<dbReference type="Gene3D" id="3.90.320.10">
    <property type="match status" value="1"/>
</dbReference>
<reference evidence="3" key="1">
    <citation type="submission" date="2020-05" db="EMBL/GenBank/DDBJ databases">
        <authorList>
            <person name="Chiriac C."/>
            <person name="Salcher M."/>
            <person name="Ghai R."/>
            <person name="Kavagutti S V."/>
        </authorList>
    </citation>
    <scope>NUCLEOTIDE SEQUENCE</scope>
</reference>
<feature type="compositionally biased region" description="Acidic residues" evidence="1">
    <location>
        <begin position="115"/>
        <end position="125"/>
    </location>
</feature>
<evidence type="ECO:0000256" key="1">
    <source>
        <dbReference type="SAM" id="MobiDB-lite"/>
    </source>
</evidence>
<organism evidence="3">
    <name type="scientific">freshwater metagenome</name>
    <dbReference type="NCBI Taxonomy" id="449393"/>
    <lineage>
        <taxon>unclassified sequences</taxon>
        <taxon>metagenomes</taxon>
        <taxon>ecological metagenomes</taxon>
    </lineage>
</organism>
<dbReference type="AlphaFoldDB" id="A0A6J6D2V7"/>
<accession>A0A6J6D2V7</accession>
<feature type="region of interest" description="Disordered" evidence="1">
    <location>
        <begin position="940"/>
        <end position="968"/>
    </location>
</feature>
<sequence>MAPDVAVLAIVQRLLGDPRTRPAAFATCADHPATHDAVVRSYASLAGAFTLDTDPLTALRTLTTGRDSATAVVELVAAVRERLLRQGLVDSAEIVRIASRRLDDPGVDVATGIDGDGDGDGDDSGTDGVPPVVLVVTQQFNPAHVAMLQLLLRRAPGWVVVATTSRRDELSVAPHVERIVGRPVAPPTHVPADPHAAGAPERDVVVVSCPDHDEEVREVTRRIVALLEQGVVADRIAVFYPPAGPHRAAIASSLAAAGVAARGQVTPRLAGSVAGQVLRLMLSIVRQGLDRRTLVELARLAPYGRDTVVDDDGVEVVRTFARRADRWNRLAQRHGVVGERDWATFEAALPADDHRDHAAHRALVGFVRLQRHHRDAVRTATTWADVAAALEAWFTTHCGTVEWRADTWVGYPTWQREAAEQLEGLFGLLPEIEPFGLPLRTSTLARLVDAFTDTDVITTESKGAGVFVDQIVGATGAVFDHAFVVGGNDHLLPGHVADDLVLTRQHGAEPLGVLTGPANRPLRDERGLLAALDGATTSVTVTWSRWDVRSGGHLYASPLLDTIPARREHVASHASRLRDHDAPWLDADEWFTRHPERTTPRLSRRRRAITARLQPRPGEFDGQVGELGRVHPFARTTPDGAPVEVGITSFEEWVDCGLTYFLTRVLEARTDDTDPSEITDIEPREKGTLIHAVFERLVGEWLEQHPSPTAPWIATDADVEAVMARVAEILDELAAPLLEAHHLGHPEMWRARRAQILRALRRGVEAERTDAVVPIAAEFAFGRRSDGRRPPVVWTSPDGRHRVAFSGSIDRVDRLPDGSARVMDLKSGSREPYRAIDALRPLGPDADKLQLAFYGWAVAELTGEPVTRSAYRFVGRPEPATDVVLELTPDVHDTLHARLHEIADAIDAGRFEPGAVDTWGCPVCSPDGLGTFEVNQRRMEWAGDLDDPDDPDAAAADDPDAAAGGGDA</sequence>
<gene>
    <name evidence="3" type="ORF">UFOPK1493_01569</name>
</gene>
<feature type="domain" description="PD-(D/E)XK endonuclease-like" evidence="2">
    <location>
        <begin position="648"/>
        <end position="925"/>
    </location>
</feature>
<dbReference type="InterPro" id="IPR011604">
    <property type="entry name" value="PDDEXK-like_dom_sf"/>
</dbReference>
<dbReference type="SUPFAM" id="SSF52540">
    <property type="entry name" value="P-loop containing nucleoside triphosphate hydrolases"/>
    <property type="match status" value="1"/>
</dbReference>
<proteinExistence type="predicted"/>
<dbReference type="InterPro" id="IPR038726">
    <property type="entry name" value="PDDEXK_AddAB-type"/>
</dbReference>
<dbReference type="InterPro" id="IPR027417">
    <property type="entry name" value="P-loop_NTPase"/>
</dbReference>
<evidence type="ECO:0000259" key="2">
    <source>
        <dbReference type="Pfam" id="PF12705"/>
    </source>
</evidence>
<feature type="compositionally biased region" description="Acidic residues" evidence="1">
    <location>
        <begin position="943"/>
        <end position="960"/>
    </location>
</feature>
<feature type="region of interest" description="Disordered" evidence="1">
    <location>
        <begin position="108"/>
        <end position="127"/>
    </location>
</feature>
<dbReference type="Pfam" id="PF12705">
    <property type="entry name" value="PDDEXK_1"/>
    <property type="match status" value="1"/>
</dbReference>
<protein>
    <submittedName>
        <fullName evidence="3">Unannotated protein</fullName>
    </submittedName>
</protein>
<evidence type="ECO:0000313" key="3">
    <source>
        <dbReference type="EMBL" id="CAB4558217.1"/>
    </source>
</evidence>
<dbReference type="EMBL" id="CAEZSR010000049">
    <property type="protein sequence ID" value="CAB4558217.1"/>
    <property type="molecule type" value="Genomic_DNA"/>
</dbReference>